<dbReference type="OrthoDB" id="9987364at2"/>
<dbReference type="EMBL" id="ADCP02000001">
    <property type="protein sequence ID" value="EFV43502.1"/>
    <property type="molecule type" value="Genomic_DNA"/>
</dbReference>
<evidence type="ECO:0000313" key="1">
    <source>
        <dbReference type="EMBL" id="EFV43502.1"/>
    </source>
</evidence>
<gene>
    <name evidence="1" type="ORF">HMPREF0179_02693</name>
</gene>
<dbReference type="STRING" id="563192.HMPREF0179_02693"/>
<comment type="caution">
    <text evidence="1">The sequence shown here is derived from an EMBL/GenBank/DDBJ whole genome shotgun (WGS) entry which is preliminary data.</text>
</comment>
<reference evidence="1 2" key="1">
    <citation type="submission" date="2010-10" db="EMBL/GenBank/DDBJ databases">
        <authorList>
            <consortium name="The Broad Institute Genome Sequencing Platform"/>
            <person name="Ward D."/>
            <person name="Earl A."/>
            <person name="Feldgarden M."/>
            <person name="Young S.K."/>
            <person name="Gargeya S."/>
            <person name="Zeng Q."/>
            <person name="Alvarado L."/>
            <person name="Berlin A."/>
            <person name="Bochicchio J."/>
            <person name="Chapman S.B."/>
            <person name="Chen Z."/>
            <person name="Freedman E."/>
            <person name="Gellesch M."/>
            <person name="Goldberg J."/>
            <person name="Griggs A."/>
            <person name="Gujja S."/>
            <person name="Heilman E."/>
            <person name="Heiman D."/>
            <person name="Howarth C."/>
            <person name="Mehta T."/>
            <person name="Neiman D."/>
            <person name="Pearson M."/>
            <person name="Roberts A."/>
            <person name="Saif S."/>
            <person name="Shea T."/>
            <person name="Shenoy N."/>
            <person name="Sisk P."/>
            <person name="Stolte C."/>
            <person name="Sykes S."/>
            <person name="White J."/>
            <person name="Yandava C."/>
            <person name="Allen-Vercoe E."/>
            <person name="Sibley C."/>
            <person name="Ambrose C.E."/>
            <person name="Strauss J."/>
            <person name="Daigneault M."/>
            <person name="Haas B."/>
            <person name="Nusbaum C."/>
            <person name="Birren B."/>
        </authorList>
    </citation>
    <scope>NUCLEOTIDE SEQUENCE [LARGE SCALE GENOMIC DNA]</scope>
    <source>
        <strain evidence="1 2">3_1_6</strain>
    </source>
</reference>
<accession>E5Y925</accession>
<dbReference type="RefSeq" id="WP_005028729.1">
    <property type="nucleotide sequence ID" value="NZ_KE150238.1"/>
</dbReference>
<proteinExistence type="predicted"/>
<dbReference type="Proteomes" id="UP000006034">
    <property type="component" value="Unassembled WGS sequence"/>
</dbReference>
<organism evidence="1 2">
    <name type="scientific">Bilophila wadsworthia (strain 3_1_6)</name>
    <dbReference type="NCBI Taxonomy" id="563192"/>
    <lineage>
        <taxon>Bacteria</taxon>
        <taxon>Pseudomonadati</taxon>
        <taxon>Thermodesulfobacteriota</taxon>
        <taxon>Desulfovibrionia</taxon>
        <taxon>Desulfovibrionales</taxon>
        <taxon>Desulfovibrionaceae</taxon>
        <taxon>Bilophila</taxon>
    </lineage>
</organism>
<dbReference type="GeneID" id="78084914"/>
<sequence length="286" mass="30169">MVSKKMRKIALWTLLVVMLAGLVWAGLDLLGQSNKSAADAGSSAADMEMASLDSIKQSTKSACDWNQERALRKKIDAADASYRTKLASAKSEIERTGKVSESTRSAGIALAKQFQNASENYAAFWDKNNGKTRAKLAREAGASRVKSAEMAFNNVDASKIDAYNDQQASLRKAQKAYFSEAKEDVSPQDLASLKSSLTPKLEKMGSDLMALVQSVTNILSQVKDQVGSTLSVGGIGGCAKQVATGGGTAAVNDGVASLLSPLQSLLSLVQSMGSNVQGMLSDIATF</sequence>
<dbReference type="AlphaFoldDB" id="E5Y925"/>
<evidence type="ECO:0000313" key="2">
    <source>
        <dbReference type="Proteomes" id="UP000006034"/>
    </source>
</evidence>
<dbReference type="HOGENOM" id="CLU_972052_0_0_7"/>
<reference evidence="1 2" key="2">
    <citation type="submission" date="2013-04" db="EMBL/GenBank/DDBJ databases">
        <title>The Genome Sequence of Bilophila wadsworthia 3_1_6.</title>
        <authorList>
            <consortium name="The Broad Institute Genomics Platform"/>
            <person name="Earl A."/>
            <person name="Ward D."/>
            <person name="Feldgarden M."/>
            <person name="Gevers D."/>
            <person name="Sibley C."/>
            <person name="Strauss J."/>
            <person name="Allen-Vercoe E."/>
            <person name="Walker B."/>
            <person name="Young S."/>
            <person name="Zeng Q."/>
            <person name="Gargeya S."/>
            <person name="Fitzgerald M."/>
            <person name="Haas B."/>
            <person name="Abouelleil A."/>
            <person name="Allen A.W."/>
            <person name="Alvarado L."/>
            <person name="Arachchi H.M."/>
            <person name="Berlin A.M."/>
            <person name="Chapman S.B."/>
            <person name="Gainer-Dewar J."/>
            <person name="Goldberg J."/>
            <person name="Griggs A."/>
            <person name="Gujja S."/>
            <person name="Hansen M."/>
            <person name="Howarth C."/>
            <person name="Imamovic A."/>
            <person name="Ireland A."/>
            <person name="Larimer J."/>
            <person name="McCowan C."/>
            <person name="Murphy C."/>
            <person name="Pearson M."/>
            <person name="Poon T.W."/>
            <person name="Priest M."/>
            <person name="Roberts A."/>
            <person name="Saif S."/>
            <person name="Shea T."/>
            <person name="Sisk P."/>
            <person name="Sykes S."/>
            <person name="Wortman J."/>
            <person name="Nusbaum C."/>
            <person name="Birren B."/>
        </authorList>
    </citation>
    <scope>NUCLEOTIDE SEQUENCE [LARGE SCALE GENOMIC DNA]</scope>
    <source>
        <strain evidence="1 2">3_1_6</strain>
    </source>
</reference>
<keyword evidence="2" id="KW-1185">Reference proteome</keyword>
<protein>
    <submittedName>
        <fullName evidence="1">Uncharacterized protein</fullName>
    </submittedName>
</protein>
<name>E5Y925_BILW3</name>